<organism evidence="3 4">
    <name type="scientific">Neisseria mucosa (strain ATCC 25996 / DSM 4631 / NCTC 10774 / M26)</name>
    <dbReference type="NCBI Taxonomy" id="546266"/>
    <lineage>
        <taxon>Bacteria</taxon>
        <taxon>Pseudomonadati</taxon>
        <taxon>Pseudomonadota</taxon>
        <taxon>Betaproteobacteria</taxon>
        <taxon>Neisseriales</taxon>
        <taxon>Neisseriaceae</taxon>
        <taxon>Neisseria</taxon>
    </lineage>
</organism>
<dbReference type="AlphaFoldDB" id="D2ZT00"/>
<evidence type="ECO:0000313" key="4">
    <source>
        <dbReference type="Proteomes" id="UP000003344"/>
    </source>
</evidence>
<dbReference type="eggNOG" id="COG3843">
    <property type="taxonomic scope" value="Bacteria"/>
</dbReference>
<protein>
    <recommendedName>
        <fullName evidence="2">MobA/VirD2-like nuclease domain-containing protein</fullName>
    </recommendedName>
</protein>
<dbReference type="Gene3D" id="3.30.930.30">
    <property type="match status" value="1"/>
</dbReference>
<dbReference type="EMBL" id="ACDX02000001">
    <property type="protein sequence ID" value="EFC89933.1"/>
    <property type="molecule type" value="Genomic_DNA"/>
</dbReference>
<evidence type="ECO:0000259" key="2">
    <source>
        <dbReference type="Pfam" id="PF03432"/>
    </source>
</evidence>
<dbReference type="Proteomes" id="UP000003344">
    <property type="component" value="Unassembled WGS sequence"/>
</dbReference>
<reference evidence="3 4" key="1">
    <citation type="submission" date="2009-10" db="EMBL/GenBank/DDBJ databases">
        <authorList>
            <person name="Weinstock G."/>
            <person name="Sodergren E."/>
            <person name="Clifton S."/>
            <person name="Fulton L."/>
            <person name="Fulton B."/>
            <person name="Courtney L."/>
            <person name="Fronick C."/>
            <person name="Harrison M."/>
            <person name="Strong C."/>
            <person name="Farmer C."/>
            <person name="Delahaunty K."/>
            <person name="Markovic C."/>
            <person name="Hall O."/>
            <person name="Minx P."/>
            <person name="Tomlinson C."/>
            <person name="Mitreva M."/>
            <person name="Nelson J."/>
            <person name="Hou S."/>
            <person name="Wollam A."/>
            <person name="Pepin K.H."/>
            <person name="Johnson M."/>
            <person name="Bhonagiri V."/>
            <person name="Nash W.E."/>
            <person name="Warren W."/>
            <person name="Chinwalla A."/>
            <person name="Mardis E.R."/>
            <person name="Wilson R.K."/>
        </authorList>
    </citation>
    <scope>NUCLEOTIDE SEQUENCE [LARGE SCALE GENOMIC DNA]</scope>
    <source>
        <strain evidence="4">ATCC 25996 / DSM 4631 / NCTC 10774 / M26</strain>
    </source>
</reference>
<comment type="caution">
    <text evidence="3">The sequence shown here is derived from an EMBL/GenBank/DDBJ whole genome shotgun (WGS) entry which is preliminary data.</text>
</comment>
<proteinExistence type="predicted"/>
<dbReference type="InterPro" id="IPR005094">
    <property type="entry name" value="Endonuclease_MobA/VirD2"/>
</dbReference>
<dbReference type="RefSeq" id="WP_003740937.1">
    <property type="nucleotide sequence ID" value="NZ_ACDX02000001.1"/>
</dbReference>
<dbReference type="STRING" id="546266.NEIMUCOT_03733"/>
<feature type="region of interest" description="Disordered" evidence="1">
    <location>
        <begin position="23"/>
        <end position="59"/>
    </location>
</feature>
<evidence type="ECO:0000256" key="1">
    <source>
        <dbReference type="SAM" id="MobiDB-lite"/>
    </source>
</evidence>
<dbReference type="Pfam" id="PF03432">
    <property type="entry name" value="Relaxase"/>
    <property type="match status" value="1"/>
</dbReference>
<evidence type="ECO:0000313" key="3">
    <source>
        <dbReference type="EMBL" id="EFC89933.1"/>
    </source>
</evidence>
<feature type="domain" description="MobA/VirD2-like nuclease" evidence="2">
    <location>
        <begin position="138"/>
        <end position="224"/>
    </location>
</feature>
<accession>D2ZT00</accession>
<name>D2ZT00_NEIM2</name>
<gene>
    <name evidence="3" type="ORF">NEIMUCOT_03733</name>
</gene>
<sequence length="368" mass="41279">MSLNRHADDWFLGKTRAVYGKKDDLVLGKASKRGGKTSDGRKGGKSARHASPPPLKSGSALTNLKAAALKHPEVMVKIPKRLSNKSNGMRGIRNHLDYVSRNGEISLETSDGERLEGKKAVRSLLDDWQKLGIPEEGKHKEAVNIVLSMPAGTPPQAVLNAARTFAAEQFGNHQYAFGLHHESEKPGEPAHPHVHLCVLIRDGFGQRLNPRKNDLFEWRVRFAEKLRDEGVLCAATKRQHRGRVQKPEDGIQRAMRQRGALSRTARQQAKELMSALKSSQRPTHPFLKETMQTRGIILEQYGKIAKELYKMGHKTEARIVGKLAKETAAQPFDTQAQQSYDRLHGNRRAISQMQQRLDENKPQTDISR</sequence>